<reference evidence="1" key="1">
    <citation type="thesis" date="2020" institute="ProQuest LLC" country="789 East Eisenhower Parkway, Ann Arbor, MI, USA">
        <title>Comparative Genomics and Chromosome Evolution.</title>
        <authorList>
            <person name="Mudd A.B."/>
        </authorList>
    </citation>
    <scope>NUCLEOTIDE SEQUENCE</scope>
    <source>
        <strain evidence="1">Female2</strain>
        <tissue evidence="1">Blood</tissue>
    </source>
</reference>
<sequence>MIMCARTLMCSGEASSICTVRKQVCALGCKQTGEFLTNRSPLRVERSPGFAKESGIWQHFWNLEKSGTKSKILKMLFTWESNGIFGI</sequence>
<dbReference type="AlphaFoldDB" id="A0A8T2IJU8"/>
<proteinExistence type="predicted"/>
<dbReference type="Proteomes" id="UP000812440">
    <property type="component" value="Unassembled WGS sequence"/>
</dbReference>
<organism evidence="1 2">
    <name type="scientific">Hymenochirus boettgeri</name>
    <name type="common">Congo dwarf clawed frog</name>
    <dbReference type="NCBI Taxonomy" id="247094"/>
    <lineage>
        <taxon>Eukaryota</taxon>
        <taxon>Metazoa</taxon>
        <taxon>Chordata</taxon>
        <taxon>Craniata</taxon>
        <taxon>Vertebrata</taxon>
        <taxon>Euteleostomi</taxon>
        <taxon>Amphibia</taxon>
        <taxon>Batrachia</taxon>
        <taxon>Anura</taxon>
        <taxon>Pipoidea</taxon>
        <taxon>Pipidae</taxon>
        <taxon>Pipinae</taxon>
        <taxon>Hymenochirus</taxon>
    </lineage>
</organism>
<comment type="caution">
    <text evidence="1">The sequence shown here is derived from an EMBL/GenBank/DDBJ whole genome shotgun (WGS) entry which is preliminary data.</text>
</comment>
<dbReference type="EMBL" id="JAACNH010000979">
    <property type="protein sequence ID" value="KAG8430436.1"/>
    <property type="molecule type" value="Genomic_DNA"/>
</dbReference>
<evidence type="ECO:0000313" key="1">
    <source>
        <dbReference type="EMBL" id="KAG8430436.1"/>
    </source>
</evidence>
<name>A0A8T2IJU8_9PIPI</name>
<keyword evidence="2" id="KW-1185">Reference proteome</keyword>
<protein>
    <submittedName>
        <fullName evidence="1">Uncharacterized protein</fullName>
    </submittedName>
</protein>
<accession>A0A8T2IJU8</accession>
<gene>
    <name evidence="1" type="ORF">GDO86_020617</name>
</gene>
<evidence type="ECO:0000313" key="2">
    <source>
        <dbReference type="Proteomes" id="UP000812440"/>
    </source>
</evidence>